<organism evidence="3 4">
    <name type="scientific">Cyclotella atomus</name>
    <dbReference type="NCBI Taxonomy" id="382360"/>
    <lineage>
        <taxon>Eukaryota</taxon>
        <taxon>Sar</taxon>
        <taxon>Stramenopiles</taxon>
        <taxon>Ochrophyta</taxon>
        <taxon>Bacillariophyta</taxon>
        <taxon>Coscinodiscophyceae</taxon>
        <taxon>Thalassiosirophycidae</taxon>
        <taxon>Stephanodiscales</taxon>
        <taxon>Stephanodiscaceae</taxon>
        <taxon>Cyclotella</taxon>
    </lineage>
</organism>
<feature type="compositionally biased region" description="Low complexity" evidence="1">
    <location>
        <begin position="424"/>
        <end position="437"/>
    </location>
</feature>
<dbReference type="PANTHER" id="PTHR22534:SF5">
    <property type="entry name" value="SRCR DOMAIN-CONTAINING PROTEIN"/>
    <property type="match status" value="1"/>
</dbReference>
<sequence length="650" mass="67954">MRLAPSASLSAAMAASQALLNIESTSAVAIVNAAYDLESQKHVTETYSAKEECSFISSFNLRGADADTGILSSCGDPKQVCVEDVTSSLGGRCAFISSGSRRLATTCTTKCSPASACTGLSQSFIENNIGEGSCCGDQACVGMSADSKVGAKSCIGYKNCFASQSVTIGNDSCNGDTIKGGEDYTGFVCAYASGTIGNGACYEYAACYQKIGYRGKYNWNVGNYACKGKVSCYDSTDVAIAKDSCVGSYVCYQTNATSVGEQSCTGEKACYKVLANVAKTSCRGDFSCYRSTASIGSGSCNAKLACENNKGVIGDNFCNEYGACRNNNNAITAAPTTASATPAPSKKPTDSPTKKPTTPAPTKAGATPAPSKKPTSSPTKTPTASPTKKPTTPAPTKAGATPAPSKKPVTTASPTKNPTKKPTTKTPTAKPVTASPTERPVTISPTLLLTVDLCYPGCGNFQDLYTNNEFQDMIMKYTPCTASNCTVTILDASKSCTACKLVTNRRQRSLQTASQSSAITFEIVSAEVLNEKVVTGNLNGNITKANDDLSQRNITFRVVAGTYTEATRAPTAKPSSSSSKSSKSSTPGSGKSNKEGKASKASSKEPKSGKSSNPHKDHKKTNEKKKEMKEDTKVNKKKQDLKKEKKNGYN</sequence>
<dbReference type="InterPro" id="IPR019524">
    <property type="entry name" value="B-solenoid_diatom-type"/>
</dbReference>
<feature type="region of interest" description="Disordered" evidence="1">
    <location>
        <begin position="567"/>
        <end position="650"/>
    </location>
</feature>
<keyword evidence="4" id="KW-1185">Reference proteome</keyword>
<dbReference type="Pfam" id="PF24646">
    <property type="entry name" value="DUF7640"/>
    <property type="match status" value="1"/>
</dbReference>
<accession>A0ABD3R3T9</accession>
<feature type="domain" description="DUF7640" evidence="2">
    <location>
        <begin position="189"/>
        <end position="302"/>
    </location>
</feature>
<evidence type="ECO:0000259" key="2">
    <source>
        <dbReference type="Pfam" id="PF24646"/>
    </source>
</evidence>
<evidence type="ECO:0000313" key="3">
    <source>
        <dbReference type="EMBL" id="KAL3804570.1"/>
    </source>
</evidence>
<comment type="caution">
    <text evidence="3">The sequence shown here is derived from an EMBL/GenBank/DDBJ whole genome shotgun (WGS) entry which is preliminary data.</text>
</comment>
<dbReference type="AlphaFoldDB" id="A0ABD3R3T9"/>
<feature type="compositionally biased region" description="Low complexity" evidence="1">
    <location>
        <begin position="354"/>
        <end position="417"/>
    </location>
</feature>
<reference evidence="3 4" key="1">
    <citation type="submission" date="2024-10" db="EMBL/GenBank/DDBJ databases">
        <title>Updated reference genomes for cyclostephanoid diatoms.</title>
        <authorList>
            <person name="Roberts W.R."/>
            <person name="Alverson A.J."/>
        </authorList>
    </citation>
    <scope>NUCLEOTIDE SEQUENCE [LARGE SCALE GENOMIC DNA]</scope>
    <source>
        <strain evidence="3 4">AJA010-31</strain>
    </source>
</reference>
<feature type="compositionally biased region" description="Low complexity" evidence="1">
    <location>
        <begin position="335"/>
        <end position="346"/>
    </location>
</feature>
<dbReference type="InterPro" id="IPR056057">
    <property type="entry name" value="DUF7640"/>
</dbReference>
<evidence type="ECO:0000313" key="4">
    <source>
        <dbReference type="Proteomes" id="UP001530400"/>
    </source>
</evidence>
<dbReference type="EMBL" id="JALLPJ020000038">
    <property type="protein sequence ID" value="KAL3804570.1"/>
    <property type="molecule type" value="Genomic_DNA"/>
</dbReference>
<feature type="compositionally biased region" description="Low complexity" evidence="1">
    <location>
        <begin position="569"/>
        <end position="591"/>
    </location>
</feature>
<protein>
    <recommendedName>
        <fullName evidence="2">DUF7640 domain-containing protein</fullName>
    </recommendedName>
</protein>
<proteinExistence type="predicted"/>
<feature type="region of interest" description="Disordered" evidence="1">
    <location>
        <begin position="335"/>
        <end position="439"/>
    </location>
</feature>
<dbReference type="Proteomes" id="UP001530400">
    <property type="component" value="Unassembled WGS sequence"/>
</dbReference>
<feature type="compositionally biased region" description="Basic and acidic residues" evidence="1">
    <location>
        <begin position="592"/>
        <end position="608"/>
    </location>
</feature>
<dbReference type="PANTHER" id="PTHR22534">
    <property type="entry name" value="SRCR DOMAIN-CONTAINING PROTEIN"/>
    <property type="match status" value="1"/>
</dbReference>
<feature type="compositionally biased region" description="Basic and acidic residues" evidence="1">
    <location>
        <begin position="624"/>
        <end position="650"/>
    </location>
</feature>
<evidence type="ECO:0000256" key="1">
    <source>
        <dbReference type="SAM" id="MobiDB-lite"/>
    </source>
</evidence>
<gene>
    <name evidence="3" type="ORF">ACHAWO_005465</name>
</gene>
<name>A0ABD3R3T9_9STRA</name>